<reference evidence="1" key="1">
    <citation type="journal article" date="2010" name="Genomics">
        <title>Tracing phylogenomic events leading to diversity of Haemophilus influenzae and the emergence of Brazilian Purpuric Fever (BPF)-associated clones.</title>
        <authorList>
            <person name="Papazisi L."/>
            <person name="Ratnayake S."/>
            <person name="Remortel B.G."/>
            <person name="Bock G.R."/>
            <person name="Liang W."/>
            <person name="Saeed A.I."/>
            <person name="Liu J."/>
            <person name="Fleischmann R.D."/>
            <person name="Kilian M."/>
            <person name="Peterson S.N."/>
        </authorList>
    </citation>
    <scope>NUCLEOTIDE SEQUENCE [LARGE SCALE GENOMIC DNA]</scope>
    <source>
        <strain evidence="1">HK1212</strain>
    </source>
</reference>
<comment type="caution">
    <text evidence="1">The sequence shown here is derived from an EMBL/GenBank/DDBJ whole genome shotgun (WGS) entry which is preliminary data.</text>
</comment>
<protein>
    <submittedName>
        <fullName evidence="1">Uncharacterized protein</fullName>
    </submittedName>
</protein>
<evidence type="ECO:0000313" key="1">
    <source>
        <dbReference type="EMBL" id="EFA27680.1"/>
    </source>
</evidence>
<dbReference type="EMBL" id="ABFC01001194">
    <property type="protein sequence ID" value="EFA27680.1"/>
    <property type="molecule type" value="Genomic_DNA"/>
</dbReference>
<proteinExistence type="predicted"/>
<sequence length="49" mass="6050">MFQHIGNQLMAIQMTTKTTYQWPQSKDIYPYRPGRFDAPKHWRYNLRSF</sequence>
<accession>A0A7G2JWF8</accession>
<name>A0A7G2JWF8_HAEIF</name>
<organism evidence="1">
    <name type="scientific">Haemophilus influenzae HK1212</name>
    <dbReference type="NCBI Taxonomy" id="456482"/>
    <lineage>
        <taxon>Bacteria</taxon>
        <taxon>Pseudomonadati</taxon>
        <taxon>Pseudomonadota</taxon>
        <taxon>Gammaproteobacteria</taxon>
        <taxon>Pasteurellales</taxon>
        <taxon>Pasteurellaceae</taxon>
        <taxon>Haemophilus</taxon>
    </lineage>
</organism>
<dbReference type="AlphaFoldDB" id="A0A7G2JWF8"/>
<gene>
    <name evidence="1" type="ORF">HAINFHK1212_0778</name>
</gene>